<sequence>MASTVTLEDALSNVDLLEELPLPDQQPCIEPLPCSLMYQPNFNTNFEDRNAFVTGIARYIEQATVHSSMNEMLEEGQEYAVMLYTWRSCSRAIPQVKCNEQPNRVEIYEKTVEVLEPEVTKLMNFMYFQVMGFGLYLMDGSNSNIYKMDAKKRINLTKIDKFFKQLQVVPLFGDMQIELSRYIKTSAHFEENKNRWSCTSTGSSPQYNICEQMVQIREDHMRFISELARYSNSEVVTGSGRQEAHKTDHEYRKLFDLSLQGMQLLSQWSAHVMEVYSWKLVHPTDKYSNKECPDNAEEYERATRYNYTSEEKFSLVEVMAMIKGLQVLMGRMESVFNHAIRHTIYSALQDFAQLTLRDPLRQAIKKKKNVVPSGKTICDWEAGHEPHNDPALRGEKDPKGGFDIKVPRRAVGPSSTQLYMVRTMLESLIADKSGSKKTLRSSLEGPTIMDMEKFHRESFFYTHLLNFSETLQQCCDLSQLWFREFFLELTMGRRIQFPIEMSMPWILTDHILETKEASMMEYVLYPLDLYNDSAHYALTKFKKQFLYDEIEAEVNLCFDQFVYKLADQIFAYYKILAGSLLLDKRLRADCKNQGANIPWPASNRYETLLKQRHVQLLGRSIDLNRLITQRVSAALYKSLELAINRFESEDLTSIVELEGLMNINRMTHKLLSKFLTLDSMDAMFREANHNVSAPYGRITLHVFWELNYDFLPNYCYNGSTNRFVRTVLPFSQEFQRDKPPNAQPQYLYGSKALNLAYSSIFGFYRHFVGPPHIKAMCRLLGYQGIAVVMEELLKVVKSLLQGTIMQYVKTLMEVMPKICRLPRHEYGSPGILEFFHHQLKDIVEYAELKTVCFQNLREVGNALLFCLLSEQSLSQEEVCDLLHAAPFQNILPRVHVKEGERLDAKMKRLEAKYTALHLVPLIERLGTPQQIAIAREGDLLTKERLCCGLSMFEVILTRVRGFLDDPIWRGPLPSNGVMHVDECVEFHRLWSAMQFVYCIPVGAHEFTVEQCFGDGLHWAGCMIISLLGQQRRFDILDFSYHLLKVQKHDGKDEIIKSVPLKKMVDRIRKFQVLNDEIFAILNKYLKSGDGENMPVEHVRCFQPPIHQSLASN</sequence>
<accession>A0A8C7IV45</accession>
<proteinExistence type="predicted"/>
<dbReference type="AlphaFoldDB" id="A0A8C7IV45"/>
<keyword evidence="2" id="KW-1185">Reference proteome</keyword>
<name>A0A8C7IV45_ONCKI</name>
<reference evidence="1" key="2">
    <citation type="submission" date="2025-09" db="UniProtKB">
        <authorList>
            <consortium name="Ensembl"/>
        </authorList>
    </citation>
    <scope>IDENTIFICATION</scope>
</reference>
<dbReference type="PIRSF" id="PIRSF008153">
    <property type="entry name" value="FMR1_interacting"/>
    <property type="match status" value="1"/>
</dbReference>
<organism evidence="1 2">
    <name type="scientific">Oncorhynchus kisutch</name>
    <name type="common">Coho salmon</name>
    <name type="synonym">Salmo kisutch</name>
    <dbReference type="NCBI Taxonomy" id="8019"/>
    <lineage>
        <taxon>Eukaryota</taxon>
        <taxon>Metazoa</taxon>
        <taxon>Chordata</taxon>
        <taxon>Craniata</taxon>
        <taxon>Vertebrata</taxon>
        <taxon>Euteleostomi</taxon>
        <taxon>Actinopterygii</taxon>
        <taxon>Neopterygii</taxon>
        <taxon>Teleostei</taxon>
        <taxon>Protacanthopterygii</taxon>
        <taxon>Salmoniformes</taxon>
        <taxon>Salmonidae</taxon>
        <taxon>Salmoninae</taxon>
        <taxon>Oncorhynchus</taxon>
    </lineage>
</organism>
<dbReference type="PRINTS" id="PR01698">
    <property type="entry name" value="CYTOFMRPINTP"/>
</dbReference>
<reference evidence="1" key="1">
    <citation type="submission" date="2025-08" db="UniProtKB">
        <authorList>
            <consortium name="Ensembl"/>
        </authorList>
    </citation>
    <scope>IDENTIFICATION</scope>
</reference>
<dbReference type="Ensembl" id="ENSOKIT00005082657.1">
    <property type="protein sequence ID" value="ENSOKIP00005077545.1"/>
    <property type="gene ID" value="ENSOKIG00005033147.1"/>
</dbReference>
<dbReference type="Pfam" id="PF05994">
    <property type="entry name" value="FragX_IP"/>
    <property type="match status" value="1"/>
</dbReference>
<gene>
    <name evidence="1" type="primary">CYFIP1</name>
    <name evidence="1" type="synonym">LOC109903067</name>
</gene>
<dbReference type="GO" id="GO:0031267">
    <property type="term" value="F:small GTPase binding"/>
    <property type="evidence" value="ECO:0007669"/>
    <property type="project" value="InterPro"/>
</dbReference>
<protein>
    <submittedName>
        <fullName evidence="1">Cytoplasmic FMR1 interacting protein 1</fullName>
    </submittedName>
</protein>
<dbReference type="GO" id="GO:0030833">
    <property type="term" value="P:regulation of actin filament polymerization"/>
    <property type="evidence" value="ECO:0007669"/>
    <property type="project" value="InterPro"/>
</dbReference>
<evidence type="ECO:0000313" key="2">
    <source>
        <dbReference type="Proteomes" id="UP000694557"/>
    </source>
</evidence>
<dbReference type="InterPro" id="IPR008081">
    <property type="entry name" value="Cytoplasmic_FMR1-int"/>
</dbReference>
<dbReference type="Proteomes" id="UP000694557">
    <property type="component" value="Unassembled WGS sequence"/>
</dbReference>
<dbReference type="GeneTree" id="ENSGT00500000044831"/>
<dbReference type="PANTHER" id="PTHR12195">
    <property type="entry name" value="CYTOPLASMIC FMR1-INTERACTING PROTEIN-RELATED"/>
    <property type="match status" value="1"/>
</dbReference>
<evidence type="ECO:0000313" key="1">
    <source>
        <dbReference type="Ensembl" id="ENSOKIP00005077545.1"/>
    </source>
</evidence>